<evidence type="ECO:0000256" key="6">
    <source>
        <dbReference type="ARBA" id="ARBA00022857"/>
    </source>
</evidence>
<dbReference type="PANTHER" id="PTHR42802">
    <property type="entry name" value="MONOOXYGENASE"/>
    <property type="match status" value="1"/>
</dbReference>
<dbReference type="GO" id="GO:0016491">
    <property type="term" value="F:oxidoreductase activity"/>
    <property type="evidence" value="ECO:0007669"/>
    <property type="project" value="UniProtKB-KW"/>
</dbReference>
<evidence type="ECO:0000256" key="5">
    <source>
        <dbReference type="ARBA" id="ARBA00022827"/>
    </source>
</evidence>
<protein>
    <submittedName>
        <fullName evidence="8">Alcaligin biosynthesis protein</fullName>
    </submittedName>
</protein>
<name>A0A365XSY1_9BACT</name>
<reference evidence="8 9" key="1">
    <citation type="submission" date="2018-05" db="EMBL/GenBank/DDBJ databases">
        <title>Chitinophaga sp. K3CV102501T nov., isolated from isolated from a monsoon evergreen broad-leaved forest soil.</title>
        <authorList>
            <person name="Lv Y."/>
        </authorList>
    </citation>
    <scope>NUCLEOTIDE SEQUENCE [LARGE SCALE GENOMIC DNA]</scope>
    <source>
        <strain evidence="8 9">GDMCC 1.1325</strain>
    </source>
</reference>
<comment type="cofactor">
    <cofactor evidence="1">
        <name>FAD</name>
        <dbReference type="ChEBI" id="CHEBI:57692"/>
    </cofactor>
</comment>
<keyword evidence="6" id="KW-0521">NADP</keyword>
<keyword evidence="9" id="KW-1185">Reference proteome</keyword>
<dbReference type="Pfam" id="PF13434">
    <property type="entry name" value="Lys_Orn_oxgnase"/>
    <property type="match status" value="1"/>
</dbReference>
<dbReference type="InterPro" id="IPR036188">
    <property type="entry name" value="FAD/NAD-bd_sf"/>
</dbReference>
<comment type="similarity">
    <text evidence="3">Belongs to the lysine N(6)-hydroxylase/L-ornithine N(5)-oxygenase family.</text>
</comment>
<evidence type="ECO:0000256" key="4">
    <source>
        <dbReference type="ARBA" id="ARBA00022630"/>
    </source>
</evidence>
<gene>
    <name evidence="8" type="ORF">DF182_23520</name>
</gene>
<evidence type="ECO:0000256" key="2">
    <source>
        <dbReference type="ARBA" id="ARBA00004924"/>
    </source>
</evidence>
<organism evidence="8 9">
    <name type="scientific">Chitinophaga flava</name>
    <dbReference type="NCBI Taxonomy" id="2259036"/>
    <lineage>
        <taxon>Bacteria</taxon>
        <taxon>Pseudomonadati</taxon>
        <taxon>Bacteroidota</taxon>
        <taxon>Chitinophagia</taxon>
        <taxon>Chitinophagales</taxon>
        <taxon>Chitinophagaceae</taxon>
        <taxon>Chitinophaga</taxon>
    </lineage>
</organism>
<keyword evidence="7" id="KW-0560">Oxidoreductase</keyword>
<evidence type="ECO:0000256" key="3">
    <source>
        <dbReference type="ARBA" id="ARBA00007588"/>
    </source>
</evidence>
<evidence type="ECO:0000256" key="1">
    <source>
        <dbReference type="ARBA" id="ARBA00001974"/>
    </source>
</evidence>
<evidence type="ECO:0000256" key="7">
    <source>
        <dbReference type="ARBA" id="ARBA00023002"/>
    </source>
</evidence>
<dbReference type="SUPFAM" id="SSF51905">
    <property type="entry name" value="FAD/NAD(P)-binding domain"/>
    <property type="match status" value="2"/>
</dbReference>
<accession>A0A365XSY1</accession>
<dbReference type="EMBL" id="QFFJ01000002">
    <property type="protein sequence ID" value="RBL89486.1"/>
    <property type="molecule type" value="Genomic_DNA"/>
</dbReference>
<comment type="caution">
    <text evidence="8">The sequence shown here is derived from an EMBL/GenBank/DDBJ whole genome shotgun (WGS) entry which is preliminary data.</text>
</comment>
<keyword evidence="5" id="KW-0274">FAD</keyword>
<dbReference type="RefSeq" id="WP_113618230.1">
    <property type="nucleotide sequence ID" value="NZ_QFFJ01000002.1"/>
</dbReference>
<proteinExistence type="inferred from homology"/>
<dbReference type="InterPro" id="IPR025700">
    <property type="entry name" value="Lys/Orn_oxygenase"/>
</dbReference>
<dbReference type="AlphaFoldDB" id="A0A365XSY1"/>
<sequence>MNRMIYNFAAVGVGPFNLGLACLTHSIPDLNGIFLDKRPAFNWHPGMLMQDTTLQVPFLADHVTMADPTNPFSFLNYLKEQGRIYAFYIRENFKILRNEYNQYCQWAIRKLPEVHFNTTVERIDYDENEKIYLLTCTTPTSAPVVIKARKLVLGTGTVPYVPANCKKFMHQAVHSANYLPNKHTLQSKKSITIVGSGQSAAEIYMDLLQDIDTYGYSLHWITRSPRFYPLEYSKLTLEMTSPEYVDYFHSLPQHKRDHLLQHQKHLYKGINTDLIGAIFDTIYAKKLVSDIDISLRTNADLQEISYHDNTDSFNLTFFQEEEEKHYTHHSSGLVLATGYTYQIPDFMEPVMHKIRLDDRGRYIVNRNYTIDTNDHEIFVQNAELHTHGFVTPDLGMGCYRNACIIREMLGREVYPIEKRIAFQQFAVGEESQLTHTHFQPVHQL</sequence>
<comment type="pathway">
    <text evidence="2">Siderophore biosynthesis.</text>
</comment>
<keyword evidence="4" id="KW-0285">Flavoprotein</keyword>
<dbReference type="Proteomes" id="UP000253410">
    <property type="component" value="Unassembled WGS sequence"/>
</dbReference>
<dbReference type="PANTHER" id="PTHR42802:SF1">
    <property type="entry name" value="L-ORNITHINE N(5)-MONOOXYGENASE"/>
    <property type="match status" value="1"/>
</dbReference>
<dbReference type="OrthoDB" id="7527071at2"/>
<dbReference type="Gene3D" id="3.50.50.60">
    <property type="entry name" value="FAD/NAD(P)-binding domain"/>
    <property type="match status" value="1"/>
</dbReference>
<evidence type="ECO:0000313" key="8">
    <source>
        <dbReference type="EMBL" id="RBL89486.1"/>
    </source>
</evidence>
<dbReference type="PROSITE" id="PS51257">
    <property type="entry name" value="PROKAR_LIPOPROTEIN"/>
    <property type="match status" value="1"/>
</dbReference>
<evidence type="ECO:0000313" key="9">
    <source>
        <dbReference type="Proteomes" id="UP000253410"/>
    </source>
</evidence>